<protein>
    <submittedName>
        <fullName evidence="3">Uncharacterized protein</fullName>
    </submittedName>
</protein>
<sequence length="301" mass="30913">MATTSPMQDAGRVRRWVSRILVAAGGAAVATVFGWVLTTASASASEGTQQLDVVADAETAVEAPETLEAPGATPAVLAEDSVDCPAEAAAERFRAAHPKLAEAGERAHRFWHHRVVEPTGKALESVGRLLTPPELPRNVEAGVWPDLGQRDGDVLDLPPLGEFPVLPGQEDAAGAEPGLPTAHEAVLPEVPGTSESRPESTPDRSTGYVADVAASDDATTGDVEGPREVQLPVVPQPDEQAVPSPLPSHTSTSNGLHLDSPLVAIPAGMGTVFADAAAGSLRPGVRSVSTHPGAQPGVTPD</sequence>
<feature type="transmembrane region" description="Helical" evidence="2">
    <location>
        <begin position="20"/>
        <end position="38"/>
    </location>
</feature>
<dbReference type="Proteomes" id="UP001597478">
    <property type="component" value="Unassembled WGS sequence"/>
</dbReference>
<evidence type="ECO:0000313" key="4">
    <source>
        <dbReference type="Proteomes" id="UP001597478"/>
    </source>
</evidence>
<evidence type="ECO:0000256" key="1">
    <source>
        <dbReference type="SAM" id="MobiDB-lite"/>
    </source>
</evidence>
<feature type="region of interest" description="Disordered" evidence="1">
    <location>
        <begin position="188"/>
        <end position="209"/>
    </location>
</feature>
<comment type="caution">
    <text evidence="3">The sequence shown here is derived from an EMBL/GenBank/DDBJ whole genome shotgun (WGS) entry which is preliminary data.</text>
</comment>
<evidence type="ECO:0000256" key="2">
    <source>
        <dbReference type="SAM" id="Phobius"/>
    </source>
</evidence>
<keyword evidence="2" id="KW-0472">Membrane</keyword>
<dbReference type="EMBL" id="JBHUOF010000049">
    <property type="protein sequence ID" value="MFD2802894.1"/>
    <property type="molecule type" value="Genomic_DNA"/>
</dbReference>
<dbReference type="RefSeq" id="WP_377395565.1">
    <property type="nucleotide sequence ID" value="NZ_JBHSAN010000054.1"/>
</dbReference>
<gene>
    <name evidence="3" type="ORF">ACFS2C_26215</name>
</gene>
<feature type="region of interest" description="Disordered" evidence="1">
    <location>
        <begin position="282"/>
        <end position="301"/>
    </location>
</feature>
<evidence type="ECO:0000313" key="3">
    <source>
        <dbReference type="EMBL" id="MFD2802894.1"/>
    </source>
</evidence>
<accession>A0ABW5WHD5</accession>
<keyword evidence="2" id="KW-1133">Transmembrane helix</keyword>
<organism evidence="3 4">
    <name type="scientific">Prauserella oleivorans</name>
    <dbReference type="NCBI Taxonomy" id="1478153"/>
    <lineage>
        <taxon>Bacteria</taxon>
        <taxon>Bacillati</taxon>
        <taxon>Actinomycetota</taxon>
        <taxon>Actinomycetes</taxon>
        <taxon>Pseudonocardiales</taxon>
        <taxon>Pseudonocardiaceae</taxon>
        <taxon>Prauserella</taxon>
    </lineage>
</organism>
<reference evidence="4" key="1">
    <citation type="journal article" date="2019" name="Int. J. Syst. Evol. Microbiol.">
        <title>The Global Catalogue of Microorganisms (GCM) 10K type strain sequencing project: providing services to taxonomists for standard genome sequencing and annotation.</title>
        <authorList>
            <consortium name="The Broad Institute Genomics Platform"/>
            <consortium name="The Broad Institute Genome Sequencing Center for Infectious Disease"/>
            <person name="Wu L."/>
            <person name="Ma J."/>
        </authorList>
    </citation>
    <scope>NUCLEOTIDE SEQUENCE [LARGE SCALE GENOMIC DNA]</scope>
    <source>
        <strain evidence="4">IBRC-M 10906</strain>
    </source>
</reference>
<proteinExistence type="predicted"/>
<keyword evidence="2" id="KW-0812">Transmembrane</keyword>
<name>A0ABW5WHD5_9PSEU</name>
<keyword evidence="4" id="KW-1185">Reference proteome</keyword>